<evidence type="ECO:0000256" key="1">
    <source>
        <dbReference type="SAM" id="MobiDB-lite"/>
    </source>
</evidence>
<sequence>MEHEYQCVYSTKEVNYDQGNIPSYDPLPLSFETHWPMLPDWMTMELAKANQNSDASIEGVGDQASGSSMVDYASNWGAGIEDVALNGAFEILRENMNLNLNSLQESSDDPEATSIWDLGFE</sequence>
<dbReference type="Proteomes" id="UP000237347">
    <property type="component" value="Unassembled WGS sequence"/>
</dbReference>
<proteinExistence type="predicted"/>
<name>A0AAW0L4K7_QUESU</name>
<evidence type="ECO:0000313" key="2">
    <source>
        <dbReference type="EMBL" id="KAK7846557.1"/>
    </source>
</evidence>
<dbReference type="EMBL" id="PKMF04000154">
    <property type="protein sequence ID" value="KAK7846557.1"/>
    <property type="molecule type" value="Genomic_DNA"/>
</dbReference>
<organism evidence="2 3">
    <name type="scientific">Quercus suber</name>
    <name type="common">Cork oak</name>
    <dbReference type="NCBI Taxonomy" id="58331"/>
    <lineage>
        <taxon>Eukaryota</taxon>
        <taxon>Viridiplantae</taxon>
        <taxon>Streptophyta</taxon>
        <taxon>Embryophyta</taxon>
        <taxon>Tracheophyta</taxon>
        <taxon>Spermatophyta</taxon>
        <taxon>Magnoliopsida</taxon>
        <taxon>eudicotyledons</taxon>
        <taxon>Gunneridae</taxon>
        <taxon>Pentapetalae</taxon>
        <taxon>rosids</taxon>
        <taxon>fabids</taxon>
        <taxon>Fagales</taxon>
        <taxon>Fagaceae</taxon>
        <taxon>Quercus</taxon>
    </lineage>
</organism>
<reference evidence="2 3" key="1">
    <citation type="journal article" date="2018" name="Sci. Data">
        <title>The draft genome sequence of cork oak.</title>
        <authorList>
            <person name="Ramos A.M."/>
            <person name="Usie A."/>
            <person name="Barbosa P."/>
            <person name="Barros P.M."/>
            <person name="Capote T."/>
            <person name="Chaves I."/>
            <person name="Simoes F."/>
            <person name="Abreu I."/>
            <person name="Carrasquinho I."/>
            <person name="Faro C."/>
            <person name="Guimaraes J.B."/>
            <person name="Mendonca D."/>
            <person name="Nobrega F."/>
            <person name="Rodrigues L."/>
            <person name="Saibo N.J.M."/>
            <person name="Varela M.C."/>
            <person name="Egas C."/>
            <person name="Matos J."/>
            <person name="Miguel C.M."/>
            <person name="Oliveira M.M."/>
            <person name="Ricardo C.P."/>
            <person name="Goncalves S."/>
        </authorList>
    </citation>
    <scope>NUCLEOTIDE SEQUENCE [LARGE SCALE GENOMIC DNA]</scope>
    <source>
        <strain evidence="3">cv. HL8</strain>
    </source>
</reference>
<evidence type="ECO:0000313" key="3">
    <source>
        <dbReference type="Proteomes" id="UP000237347"/>
    </source>
</evidence>
<dbReference type="Gramene" id="rna-CFP56_06451">
    <property type="protein sequence ID" value="cds-POF02001.1"/>
    <property type="gene ID" value="gene-CFP56_06451"/>
</dbReference>
<feature type="region of interest" description="Disordered" evidence="1">
    <location>
        <begin position="102"/>
        <end position="121"/>
    </location>
</feature>
<protein>
    <submittedName>
        <fullName evidence="2">Uncharacterized protein</fullName>
    </submittedName>
</protein>
<gene>
    <name evidence="2" type="ORF">CFP56_007913</name>
</gene>
<keyword evidence="3" id="KW-1185">Reference proteome</keyword>
<dbReference type="AlphaFoldDB" id="A0AAW0L4K7"/>
<accession>A0AAW0L4K7</accession>
<comment type="caution">
    <text evidence="2">The sequence shown here is derived from an EMBL/GenBank/DDBJ whole genome shotgun (WGS) entry which is preliminary data.</text>
</comment>